<protein>
    <recommendedName>
        <fullName evidence="2">DUF2846 domain-containing protein</fullName>
    </recommendedName>
</protein>
<feature type="signal peptide" evidence="1">
    <location>
        <begin position="1"/>
        <end position="22"/>
    </location>
</feature>
<dbReference type="OrthoDB" id="9808891at2"/>
<dbReference type="InterPro" id="IPR022548">
    <property type="entry name" value="DUF2846"/>
</dbReference>
<dbReference type="PROSITE" id="PS51257">
    <property type="entry name" value="PROKAR_LIPOPROTEIN"/>
    <property type="match status" value="1"/>
</dbReference>
<comment type="caution">
    <text evidence="3">The sequence shown here is derived from an EMBL/GenBank/DDBJ whole genome shotgun (WGS) entry which is preliminary data.</text>
</comment>
<reference evidence="3 4" key="1">
    <citation type="journal article" date="2015" name="BMC Genomics">
        <title>Genome mining reveals unlocked bioactive potential of marine Gram-negative bacteria.</title>
        <authorList>
            <person name="Machado H."/>
            <person name="Sonnenschein E.C."/>
            <person name="Melchiorsen J."/>
            <person name="Gram L."/>
        </authorList>
    </citation>
    <scope>NUCLEOTIDE SEQUENCE [LARGE SCALE GENOMIC DNA]</scope>
    <source>
        <strain evidence="3 4">S2471</strain>
    </source>
</reference>
<feature type="chain" id="PRO_5002475908" description="DUF2846 domain-containing protein" evidence="1">
    <location>
        <begin position="23"/>
        <end position="139"/>
    </location>
</feature>
<evidence type="ECO:0000256" key="1">
    <source>
        <dbReference type="SAM" id="SignalP"/>
    </source>
</evidence>
<dbReference type="RefSeq" id="WP_046003582.1">
    <property type="nucleotide sequence ID" value="NZ_JXYA01000006.1"/>
</dbReference>
<organism evidence="3 4">
    <name type="scientific">Pseudoalteromonas rubra</name>
    <dbReference type="NCBI Taxonomy" id="43658"/>
    <lineage>
        <taxon>Bacteria</taxon>
        <taxon>Pseudomonadati</taxon>
        <taxon>Pseudomonadota</taxon>
        <taxon>Gammaproteobacteria</taxon>
        <taxon>Alteromonadales</taxon>
        <taxon>Pseudoalteromonadaceae</taxon>
        <taxon>Pseudoalteromonas</taxon>
    </lineage>
</organism>
<dbReference type="Proteomes" id="UP000033452">
    <property type="component" value="Unassembled WGS sequence"/>
</dbReference>
<dbReference type="AlphaFoldDB" id="A0A0F4QWU2"/>
<dbReference type="EMBL" id="JXYA01000006">
    <property type="protein sequence ID" value="KJZ12148.1"/>
    <property type="molecule type" value="Genomic_DNA"/>
</dbReference>
<dbReference type="PATRIC" id="fig|43658.5.peg.737"/>
<keyword evidence="4" id="KW-1185">Reference proteome</keyword>
<accession>A0A0F4QWU2</accession>
<dbReference type="Pfam" id="PF11008">
    <property type="entry name" value="DUF2846"/>
    <property type="match status" value="1"/>
</dbReference>
<evidence type="ECO:0000313" key="4">
    <source>
        <dbReference type="Proteomes" id="UP000033452"/>
    </source>
</evidence>
<evidence type="ECO:0000259" key="2">
    <source>
        <dbReference type="Pfam" id="PF11008"/>
    </source>
</evidence>
<name>A0A0F4QWU2_9GAMM</name>
<gene>
    <name evidence="3" type="ORF">TW77_03520</name>
</gene>
<evidence type="ECO:0000313" key="3">
    <source>
        <dbReference type="EMBL" id="KJZ12148.1"/>
    </source>
</evidence>
<sequence>MKLKLTILLFFSSLFFLSGCTASGPVFTQIESPKPGMSKVYLLRRSAFAGKAYCPSLKYNNTPIGCLKDNGYLVVDARPGEAYIGGGDFRLLFEAEAGKTYFFEYGYEPLPGYSSYTAFVEEVDSTYAMRILPTLNLSL</sequence>
<feature type="domain" description="DUF2846" evidence="2">
    <location>
        <begin position="36"/>
        <end position="106"/>
    </location>
</feature>
<keyword evidence="1" id="KW-0732">Signal</keyword>
<proteinExistence type="predicted"/>